<dbReference type="Proteomes" id="UP001189429">
    <property type="component" value="Unassembled WGS sequence"/>
</dbReference>
<feature type="region of interest" description="Disordered" evidence="1">
    <location>
        <begin position="154"/>
        <end position="263"/>
    </location>
</feature>
<feature type="compositionally biased region" description="Low complexity" evidence="1">
    <location>
        <begin position="7"/>
        <end position="28"/>
    </location>
</feature>
<feature type="compositionally biased region" description="Basic and acidic residues" evidence="1">
    <location>
        <begin position="1099"/>
        <end position="1123"/>
    </location>
</feature>
<feature type="region of interest" description="Disordered" evidence="1">
    <location>
        <begin position="630"/>
        <end position="655"/>
    </location>
</feature>
<evidence type="ECO:0000313" key="2">
    <source>
        <dbReference type="EMBL" id="CAK0912008.1"/>
    </source>
</evidence>
<accession>A0ABN9YGJ6</accession>
<organism evidence="2 3">
    <name type="scientific">Prorocentrum cordatum</name>
    <dbReference type="NCBI Taxonomy" id="2364126"/>
    <lineage>
        <taxon>Eukaryota</taxon>
        <taxon>Sar</taxon>
        <taxon>Alveolata</taxon>
        <taxon>Dinophyceae</taxon>
        <taxon>Prorocentrales</taxon>
        <taxon>Prorocentraceae</taxon>
        <taxon>Prorocentrum</taxon>
    </lineage>
</organism>
<feature type="compositionally biased region" description="Low complexity" evidence="1">
    <location>
        <begin position="217"/>
        <end position="238"/>
    </location>
</feature>
<dbReference type="EMBL" id="CAUYUJ010022685">
    <property type="protein sequence ID" value="CAK0912008.1"/>
    <property type="molecule type" value="Genomic_DNA"/>
</dbReference>
<protein>
    <submittedName>
        <fullName evidence="2">Uncharacterized protein</fullName>
    </submittedName>
</protein>
<reference evidence="2" key="1">
    <citation type="submission" date="2023-10" db="EMBL/GenBank/DDBJ databases">
        <authorList>
            <person name="Chen Y."/>
            <person name="Shah S."/>
            <person name="Dougan E. K."/>
            <person name="Thang M."/>
            <person name="Chan C."/>
        </authorList>
    </citation>
    <scope>NUCLEOTIDE SEQUENCE [LARGE SCALE GENOMIC DNA]</scope>
</reference>
<evidence type="ECO:0000256" key="1">
    <source>
        <dbReference type="SAM" id="MobiDB-lite"/>
    </source>
</evidence>
<feature type="region of interest" description="Disordered" evidence="1">
    <location>
        <begin position="1099"/>
        <end position="1128"/>
    </location>
</feature>
<feature type="compositionally biased region" description="Basic and acidic residues" evidence="1">
    <location>
        <begin position="531"/>
        <end position="540"/>
    </location>
</feature>
<feature type="non-terminal residue" evidence="2">
    <location>
        <position position="1"/>
    </location>
</feature>
<feature type="region of interest" description="Disordered" evidence="1">
    <location>
        <begin position="1"/>
        <end position="37"/>
    </location>
</feature>
<feature type="region of interest" description="Disordered" evidence="1">
    <location>
        <begin position="357"/>
        <end position="406"/>
    </location>
</feature>
<name>A0ABN9YGJ6_9DINO</name>
<proteinExistence type="predicted"/>
<feature type="compositionally biased region" description="Low complexity" evidence="1">
    <location>
        <begin position="520"/>
        <end position="530"/>
    </location>
</feature>
<evidence type="ECO:0000313" key="3">
    <source>
        <dbReference type="Proteomes" id="UP001189429"/>
    </source>
</evidence>
<sequence>GAPAPTPTAVAPDHPIAAAGTTAAPGTPQRQNEQSAFLSQLAAVSPRTQSRMIEAAMGAARPACSAAAGPAAATPPPAASGAARGSLTVEGGPNADVGGIVGGSYTTLSQSHGMPTYFRDFWDERDGEQFCGWWFGHQLGGDHAWARCPGRAPTPPQTGWRAPCDGPIDPTFVVTTQPQGPSLEAPPRAQPSYSAEAANEGRSATRPASSPMASCDGPAGPGAAQPSQPHAPASSRQSKPSPTAGVPDLSTADHPTMRWDARPPHDPAAILIEQSSPNWQPMAANSVIEFSFAPDGSLGRDAQLWDFDRTLAHAGIYVHEVYAGAQWEARTNAWGGAGTIYAPAVRTSQGVTINSWQSRDGRPRCDGKTPLGVPRVASRGDGPRADHRRQANRAMVQQGRRNQEDVQRRARQRRLAGKVLVLRGQTFFRSDAADRQGAWPGVWDLLDEHIGVDPERPATPHYAMAARPPDWRHPIDQQRRPRAAIEDAERLLQTRAGATYPAMEVVYGEPGQKARALQTPPAADPGGAAPTEDREAATAHQRLGEELARAGAAAHMGALEGLPTLARPWSPDAHGRDVECWARGVAADVDHLLDEKPRTCSTPLVGLPPGLYGAAEALTAALHASATAAGQLAEGRRGRRSQGPSATLGSSAHAGPLRVVPHAADPAATQAASGWTLGGVSAGLSGGANLQGTGIPTHRWGDKGTLMTALDVEFFLSTACRLLPGIDLSRHVPDFPFEAMGPATAKYGAVVGFRHHEARVPIEWRSGETDTDRIQWHVADGEVLIGGFAIPPKGPEAPEESRRELVDALFSQYDRIWRIRPELSLAVAYGNLNPSPSLEKHYRRHLTARGLRDLVPDTVATHVRGRRLDVAWTTDPARVAAVVHNGEECRASGCTRQRRGKHVELFGCHDLDHYPVALTGLQTRAPAGATSRSGRAARCVFSKEPGDWSVALRALEPSSADSLNTGGTWRTAPDDALLASAELAAWLRRASCYLDAVTGGLLWLAPPSSAPLAADAIQATRRRQAERANALARARAARYIQLAEQDPTAAEQYLTKLSGQHGLGLPQIMEDSSVPGAFRRGDDALAGAAQYIRQRGCGREADFTPRHRDHLRREERRSRDPHASLRQQWRQEWARDHRPYTEEDLRDACDRIKVGKASAGLPYAFIKEMSQGQGGLLLRVQHFARFLMVIPGRWKDQPTFHKRKQGKPQQQYPSYRTLSTNTVEFGVAAELWAHHEHALWLSAGDCQLGRGEFLIAVLLGVETRLIRADLGLPIAEAFTDLAEAFDTIHAPAMLHGSQVRVVSGEAQAAPVALTDGMPEGRRLATAFFVAAARAFRAAAGPDCGGVGLDPPAEAATAFHLAAHEETGGCRQSNQTWEAAVRAAPSHADQCALLDAASTLRVGLTQYMDDNVHRASSRGGLDLCIQRITEAAQSVRGELRVGPGKTECISNGIAADARMIGLLRQVENRAQGGWASALTAIEHLGLPTAAAPAALRTRTTPRACHGAALLIVRGDWERRVDAIPDRWISRLLDLSQPVPRIALLREGGLAWRLSTSTLRHAFGLHARAQAPPQAAHPARVLRAARECQGTWTAALEHYASDLAAPLFAEWARGALAQDTHALSGPARRRATRRYLREAGDPGLQAREDEWLAAQRALYPARGVRSMPEVSDLALVSHTVRPWAQLRLQGRFTSHGGLAAPCRWCGAVAPVDGSHLGECPQAARAAQDAAAGAPWEGDSAAELRRRCHEDADVLTAITVAGRLA</sequence>
<comment type="caution">
    <text evidence="2">The sequence shown here is derived from an EMBL/GenBank/DDBJ whole genome shotgun (WGS) entry which is preliminary data.</text>
</comment>
<gene>
    <name evidence="2" type="ORF">PCOR1329_LOCUS85703</name>
</gene>
<feature type="region of interest" description="Disordered" evidence="1">
    <location>
        <begin position="67"/>
        <end position="87"/>
    </location>
</feature>
<feature type="non-terminal residue" evidence="2">
    <location>
        <position position="1762"/>
    </location>
</feature>
<keyword evidence="3" id="KW-1185">Reference proteome</keyword>
<feature type="region of interest" description="Disordered" evidence="1">
    <location>
        <begin position="512"/>
        <end position="540"/>
    </location>
</feature>